<feature type="compositionally biased region" description="Acidic residues" evidence="2">
    <location>
        <begin position="198"/>
        <end position="212"/>
    </location>
</feature>
<dbReference type="Proteomes" id="UP000079169">
    <property type="component" value="Unplaced"/>
</dbReference>
<dbReference type="GeneID" id="113467621"/>
<dbReference type="RefSeq" id="XP_026679685.1">
    <property type="nucleotide sequence ID" value="XM_026823884.1"/>
</dbReference>
<evidence type="ECO:0000256" key="2">
    <source>
        <dbReference type="SAM" id="MobiDB-lite"/>
    </source>
</evidence>
<evidence type="ECO:0000313" key="4">
    <source>
        <dbReference type="RefSeq" id="XP_026679685.1"/>
    </source>
</evidence>
<name>A0A3Q0IZ20_DIACI</name>
<feature type="compositionally biased region" description="Basic and acidic residues" evidence="2">
    <location>
        <begin position="58"/>
        <end position="86"/>
    </location>
</feature>
<keyword evidence="3" id="KW-1185">Reference proteome</keyword>
<feature type="region of interest" description="Disordered" evidence="2">
    <location>
        <begin position="58"/>
        <end position="108"/>
    </location>
</feature>
<sequence length="397" mass="44885">MRQENKGDRGKGDQRLQGDILICLLHLLRHCHFNYTFIFLFPALNLDLNLTQAAQDKDETAEAKDDLKDDVDVVKESTPKKKDKTSGSELSSEDIGKGAQKDSDDKKDEKIISTIESGQTTTAPTLPEDERIPLDEIKEEKVNVDAIPGKKIDIKREAHISKIQTGIVKTPDEVADLPVHEEVDATDYEDIEKKDEGIEEMEEEEVLEEQEGSADIMKGSISVITTTRESDDILNDGDDGEKITEKTEDEVKITDEKGSEDSKEVLDKLSKEKINEEKLKSEKSADEVKGKEMKEEKVVSDEKLEKDMINIAKIEGTVTSKEESNIADEVKEKLEEVKKSEELVEQINPLKLTNLVLLPSHPRKNQKKQSLLRNPQKIQRYSNNRKSTRTNGQKYSI</sequence>
<keyword evidence="1" id="KW-0175">Coiled coil</keyword>
<accession>A0A3Q0IZ20</accession>
<feature type="compositionally biased region" description="Basic and acidic residues" evidence="2">
    <location>
        <begin position="240"/>
        <end position="300"/>
    </location>
</feature>
<dbReference type="KEGG" id="dci:113467621"/>
<feature type="region of interest" description="Disordered" evidence="2">
    <location>
        <begin position="358"/>
        <end position="397"/>
    </location>
</feature>
<evidence type="ECO:0000313" key="3">
    <source>
        <dbReference type="Proteomes" id="UP000079169"/>
    </source>
</evidence>
<gene>
    <name evidence="4" type="primary">LOC113467621</name>
</gene>
<organism evidence="3 4">
    <name type="scientific">Diaphorina citri</name>
    <name type="common">Asian citrus psyllid</name>
    <dbReference type="NCBI Taxonomy" id="121845"/>
    <lineage>
        <taxon>Eukaryota</taxon>
        <taxon>Metazoa</taxon>
        <taxon>Ecdysozoa</taxon>
        <taxon>Arthropoda</taxon>
        <taxon>Hexapoda</taxon>
        <taxon>Insecta</taxon>
        <taxon>Pterygota</taxon>
        <taxon>Neoptera</taxon>
        <taxon>Paraneoptera</taxon>
        <taxon>Hemiptera</taxon>
        <taxon>Sternorrhyncha</taxon>
        <taxon>Psylloidea</taxon>
        <taxon>Psyllidae</taxon>
        <taxon>Diaphorininae</taxon>
        <taxon>Diaphorina</taxon>
    </lineage>
</organism>
<proteinExistence type="predicted"/>
<feature type="compositionally biased region" description="Basic and acidic residues" evidence="2">
    <location>
        <begin position="94"/>
        <end position="108"/>
    </location>
</feature>
<feature type="coiled-coil region" evidence="1">
    <location>
        <begin position="320"/>
        <end position="347"/>
    </location>
</feature>
<feature type="region of interest" description="Disordered" evidence="2">
    <location>
        <begin position="198"/>
        <end position="300"/>
    </location>
</feature>
<reference evidence="4" key="1">
    <citation type="submission" date="2025-08" db="UniProtKB">
        <authorList>
            <consortium name="RefSeq"/>
        </authorList>
    </citation>
    <scope>IDENTIFICATION</scope>
</reference>
<evidence type="ECO:0000256" key="1">
    <source>
        <dbReference type="SAM" id="Coils"/>
    </source>
</evidence>
<feature type="compositionally biased region" description="Polar residues" evidence="2">
    <location>
        <begin position="368"/>
        <end position="397"/>
    </location>
</feature>
<dbReference type="AlphaFoldDB" id="A0A3Q0IZ20"/>
<protein>
    <submittedName>
        <fullName evidence="4">Microtubule-associated protein futsch-like</fullName>
    </submittedName>
</protein>
<dbReference type="STRING" id="121845.A0A3Q0IZ20"/>
<dbReference type="PaxDb" id="121845-A0A3Q0IZ20"/>